<keyword evidence="4" id="KW-1185">Reference proteome</keyword>
<feature type="region of interest" description="Disordered" evidence="1">
    <location>
        <begin position="125"/>
        <end position="190"/>
    </location>
</feature>
<feature type="compositionally biased region" description="Acidic residues" evidence="1">
    <location>
        <begin position="142"/>
        <end position="161"/>
    </location>
</feature>
<sequence>MRGERDEEAAALLSAYQQAAQRDANRMRQRRRAIRTLFLVIGAAAVLVGCIAAVDVFALNGVGGDTMTLEVTTAGVDDENEEMEAQFGWSSIGYGWCSVKSSTWCMFSKDKEKCKEDINCYKDQIESRGSGSGDGSVTVGDSSDEGEDEGGEEEGGEEGGEEESHGYQMGGEEDDEEESGSYEHQMGGED</sequence>
<dbReference type="AlphaFoldDB" id="A0A225VUT4"/>
<gene>
    <name evidence="3" type="ORF">PHMEG_00018670</name>
</gene>
<reference evidence="4" key="1">
    <citation type="submission" date="2017-03" db="EMBL/GenBank/DDBJ databases">
        <title>Phytopthora megakarya and P. palmivora, two closely related causual agents of cacao black pod achieved similar genome size and gene model numbers by different mechanisms.</title>
        <authorList>
            <person name="Ali S."/>
            <person name="Shao J."/>
            <person name="Larry D.J."/>
            <person name="Kronmiller B."/>
            <person name="Shen D."/>
            <person name="Strem M.D."/>
            <person name="Melnick R.L."/>
            <person name="Guiltinan M.J."/>
            <person name="Tyler B.M."/>
            <person name="Meinhardt L.W."/>
            <person name="Bailey B.A."/>
        </authorList>
    </citation>
    <scope>NUCLEOTIDE SEQUENCE [LARGE SCALE GENOMIC DNA]</scope>
    <source>
        <strain evidence="4">zdho120</strain>
    </source>
</reference>
<comment type="caution">
    <text evidence="3">The sequence shown here is derived from an EMBL/GenBank/DDBJ whole genome shotgun (WGS) entry which is preliminary data.</text>
</comment>
<feature type="compositionally biased region" description="Acidic residues" evidence="1">
    <location>
        <begin position="171"/>
        <end position="180"/>
    </location>
</feature>
<evidence type="ECO:0000313" key="4">
    <source>
        <dbReference type="Proteomes" id="UP000198211"/>
    </source>
</evidence>
<dbReference type="Proteomes" id="UP000198211">
    <property type="component" value="Unassembled WGS sequence"/>
</dbReference>
<keyword evidence="2" id="KW-1133">Transmembrane helix</keyword>
<protein>
    <submittedName>
        <fullName evidence="3">Uncharacterized protein</fullName>
    </submittedName>
</protein>
<evidence type="ECO:0000313" key="3">
    <source>
        <dbReference type="EMBL" id="OWZ08739.1"/>
    </source>
</evidence>
<accession>A0A225VUT4</accession>
<dbReference type="EMBL" id="NBNE01003040">
    <property type="protein sequence ID" value="OWZ08739.1"/>
    <property type="molecule type" value="Genomic_DNA"/>
</dbReference>
<evidence type="ECO:0000256" key="2">
    <source>
        <dbReference type="SAM" id="Phobius"/>
    </source>
</evidence>
<feature type="transmembrane region" description="Helical" evidence="2">
    <location>
        <begin position="36"/>
        <end position="59"/>
    </location>
</feature>
<evidence type="ECO:0000256" key="1">
    <source>
        <dbReference type="SAM" id="MobiDB-lite"/>
    </source>
</evidence>
<proteinExistence type="predicted"/>
<organism evidence="3 4">
    <name type="scientific">Phytophthora megakarya</name>
    <dbReference type="NCBI Taxonomy" id="4795"/>
    <lineage>
        <taxon>Eukaryota</taxon>
        <taxon>Sar</taxon>
        <taxon>Stramenopiles</taxon>
        <taxon>Oomycota</taxon>
        <taxon>Peronosporomycetes</taxon>
        <taxon>Peronosporales</taxon>
        <taxon>Peronosporaceae</taxon>
        <taxon>Phytophthora</taxon>
    </lineage>
</organism>
<keyword evidence="2" id="KW-0472">Membrane</keyword>
<name>A0A225VUT4_9STRA</name>
<keyword evidence="2" id="KW-0812">Transmembrane</keyword>
<dbReference type="OrthoDB" id="128425at2759"/>